<keyword evidence="1" id="KW-0488">Methylation</keyword>
<dbReference type="RefSeq" id="WP_286304776.1">
    <property type="nucleotide sequence ID" value="NZ_AP027741.1"/>
</dbReference>
<gene>
    <name evidence="3" type="ORF">GCM10008964_06770</name>
</gene>
<dbReference type="PROSITE" id="PS00409">
    <property type="entry name" value="PROKAR_NTER_METHYL"/>
    <property type="match status" value="1"/>
</dbReference>
<reference evidence="4" key="1">
    <citation type="journal article" date="2019" name="Int. J. Syst. Evol. Microbiol.">
        <title>The Global Catalogue of Microorganisms (GCM) 10K type strain sequencing project: providing services to taxonomists for standard genome sequencing and annotation.</title>
        <authorList>
            <consortium name="The Broad Institute Genomics Platform"/>
            <consortium name="The Broad Institute Genome Sequencing Center for Infectious Disease"/>
            <person name="Wu L."/>
            <person name="Ma J."/>
        </authorList>
    </citation>
    <scope>NUCLEOTIDE SEQUENCE [LARGE SCALE GENOMIC DNA]</scope>
    <source>
        <strain evidence="4">JCM 6886</strain>
    </source>
</reference>
<dbReference type="PRINTS" id="PR00813">
    <property type="entry name" value="BCTERIALGSPG"/>
</dbReference>
<accession>A0ABP3CXH2</accession>
<proteinExistence type="predicted"/>
<dbReference type="InterPro" id="IPR012902">
    <property type="entry name" value="N_methyl_site"/>
</dbReference>
<dbReference type="Gene3D" id="3.30.700.10">
    <property type="entry name" value="Glycoprotein, Type 4 Pilin"/>
    <property type="match status" value="1"/>
</dbReference>
<sequence>MKTNKGFTLIEILVVLTIIAILLSLVAPRYFASIDRSKEKVLRHDLIVMRSAIDQYVADRNAYPDTLEQLVEGRYLREVPVDPITDRRDTWVFTPPKDSYYEGEIANVYSGSELMSSEGTPYAEW</sequence>
<keyword evidence="2" id="KW-0472">Membrane</keyword>
<dbReference type="InterPro" id="IPR000983">
    <property type="entry name" value="Bac_GSPG_pilin"/>
</dbReference>
<dbReference type="SUPFAM" id="SSF54523">
    <property type="entry name" value="Pili subunits"/>
    <property type="match status" value="1"/>
</dbReference>
<keyword evidence="2" id="KW-0812">Transmembrane</keyword>
<name>A0ABP3CXH2_9GAMM</name>
<dbReference type="Pfam" id="PF07963">
    <property type="entry name" value="N_methyl"/>
    <property type="match status" value="1"/>
</dbReference>
<dbReference type="NCBIfam" id="TIGR02532">
    <property type="entry name" value="IV_pilin_GFxxxE"/>
    <property type="match status" value="1"/>
</dbReference>
<keyword evidence="2" id="KW-1133">Transmembrane helix</keyword>
<dbReference type="InterPro" id="IPR045584">
    <property type="entry name" value="Pilin-like"/>
</dbReference>
<evidence type="ECO:0000313" key="4">
    <source>
        <dbReference type="Proteomes" id="UP001501476"/>
    </source>
</evidence>
<evidence type="ECO:0000313" key="3">
    <source>
        <dbReference type="EMBL" id="GAA0217929.1"/>
    </source>
</evidence>
<keyword evidence="4" id="KW-1185">Reference proteome</keyword>
<protein>
    <submittedName>
        <fullName evidence="3">Prepilin-type N-terminal cleavage/methylation domain-containing protein</fullName>
    </submittedName>
</protein>
<dbReference type="EMBL" id="BAAADG010000003">
    <property type="protein sequence ID" value="GAA0217929.1"/>
    <property type="molecule type" value="Genomic_DNA"/>
</dbReference>
<evidence type="ECO:0000256" key="1">
    <source>
        <dbReference type="ARBA" id="ARBA00022481"/>
    </source>
</evidence>
<organism evidence="3 4">
    <name type="scientific">Methylophaga marina</name>
    <dbReference type="NCBI Taxonomy" id="45495"/>
    <lineage>
        <taxon>Bacteria</taxon>
        <taxon>Pseudomonadati</taxon>
        <taxon>Pseudomonadota</taxon>
        <taxon>Gammaproteobacteria</taxon>
        <taxon>Thiotrichales</taxon>
        <taxon>Piscirickettsiaceae</taxon>
        <taxon>Methylophaga</taxon>
    </lineage>
</organism>
<feature type="transmembrane region" description="Helical" evidence="2">
    <location>
        <begin position="12"/>
        <end position="32"/>
    </location>
</feature>
<comment type="caution">
    <text evidence="3">The sequence shown here is derived from an EMBL/GenBank/DDBJ whole genome shotgun (WGS) entry which is preliminary data.</text>
</comment>
<evidence type="ECO:0000256" key="2">
    <source>
        <dbReference type="SAM" id="Phobius"/>
    </source>
</evidence>
<dbReference type="Proteomes" id="UP001501476">
    <property type="component" value="Unassembled WGS sequence"/>
</dbReference>